<comment type="caution">
    <text evidence="3">The sequence shown here is derived from an EMBL/GenBank/DDBJ whole genome shotgun (WGS) entry which is preliminary data.</text>
</comment>
<evidence type="ECO:0000256" key="1">
    <source>
        <dbReference type="PROSITE-ProRule" id="PRU00409"/>
    </source>
</evidence>
<name>A0ABR7QEY5_9FLAO</name>
<dbReference type="RefSeq" id="WP_187564181.1">
    <property type="nucleotide sequence ID" value="NZ_JACGWS010000017.1"/>
</dbReference>
<dbReference type="Gene3D" id="3.30.470.20">
    <property type="entry name" value="ATP-grasp fold, B domain"/>
    <property type="match status" value="1"/>
</dbReference>
<gene>
    <name evidence="3" type="ORF">H2O64_20880</name>
</gene>
<keyword evidence="1" id="KW-0547">Nucleotide-binding</keyword>
<feature type="domain" description="ATP-grasp" evidence="2">
    <location>
        <begin position="124"/>
        <end position="314"/>
    </location>
</feature>
<dbReference type="PROSITE" id="PS50975">
    <property type="entry name" value="ATP_GRASP"/>
    <property type="match status" value="1"/>
</dbReference>
<keyword evidence="4" id="KW-1185">Reference proteome</keyword>
<dbReference type="InterPro" id="IPR011761">
    <property type="entry name" value="ATP-grasp"/>
</dbReference>
<dbReference type="InterPro" id="IPR013651">
    <property type="entry name" value="ATP-grasp_RimK-type"/>
</dbReference>
<organism evidence="3 4">
    <name type="scientific">Kordia aestuariivivens</name>
    <dbReference type="NCBI Taxonomy" id="2759037"/>
    <lineage>
        <taxon>Bacteria</taxon>
        <taxon>Pseudomonadati</taxon>
        <taxon>Bacteroidota</taxon>
        <taxon>Flavobacteriia</taxon>
        <taxon>Flavobacteriales</taxon>
        <taxon>Flavobacteriaceae</taxon>
        <taxon>Kordia</taxon>
    </lineage>
</organism>
<evidence type="ECO:0000313" key="3">
    <source>
        <dbReference type="EMBL" id="MBC8757137.1"/>
    </source>
</evidence>
<sequence>MIYVISEAEDVTTNYVLEWLLYYKKDFIRRNFQDVSTLNFLELSNDTLDIKIDELRKVEIKKIWHRRARTRFTPLSLRKIPSMYSYLKKEEEILVKSIENILKKDIDYIGSFQKEDENYKIDYLLLAKKVNLKIPDTLVTTSKEKLYLFFDKHASIITKDLRYPIRVNSENFKITSAGTTVITAKMLSEMKNNFAPSLFQERIDKQYEIRIFFFKDKLYPMAILSQNDESTSLDYRNYNNLKPNRNVPVLLPSKIEEKVINFIKSSELNTGSIDLILSTNNEYIFLEVNPQGQFDWVSKNCNYYIEKDIAEYLIN</sequence>
<dbReference type="EMBL" id="JACGWS010000017">
    <property type="protein sequence ID" value="MBC8757137.1"/>
    <property type="molecule type" value="Genomic_DNA"/>
</dbReference>
<accession>A0ABR7QEY5</accession>
<reference evidence="3 4" key="1">
    <citation type="submission" date="2020-07" db="EMBL/GenBank/DDBJ databases">
        <title>Description of Kordia aestuariivivens sp. nov., isolated from a tidal flat.</title>
        <authorList>
            <person name="Park S."/>
            <person name="Yoon J.-H."/>
        </authorList>
    </citation>
    <scope>NUCLEOTIDE SEQUENCE [LARGE SCALE GENOMIC DNA]</scope>
    <source>
        <strain evidence="3 4">YSTF-M3</strain>
    </source>
</reference>
<evidence type="ECO:0000313" key="4">
    <source>
        <dbReference type="Proteomes" id="UP000619238"/>
    </source>
</evidence>
<evidence type="ECO:0000259" key="2">
    <source>
        <dbReference type="PROSITE" id="PS50975"/>
    </source>
</evidence>
<dbReference type="PANTHER" id="PTHR21621:SF0">
    <property type="entry name" value="BETA-CITRYLGLUTAMATE SYNTHASE B-RELATED"/>
    <property type="match status" value="1"/>
</dbReference>
<dbReference type="Pfam" id="PF08443">
    <property type="entry name" value="RimK"/>
    <property type="match status" value="1"/>
</dbReference>
<keyword evidence="1" id="KW-0067">ATP-binding</keyword>
<protein>
    <recommendedName>
        <fullName evidence="2">ATP-grasp domain-containing protein</fullName>
    </recommendedName>
</protein>
<dbReference type="Proteomes" id="UP000619238">
    <property type="component" value="Unassembled WGS sequence"/>
</dbReference>
<dbReference type="SUPFAM" id="SSF56059">
    <property type="entry name" value="Glutathione synthetase ATP-binding domain-like"/>
    <property type="match status" value="1"/>
</dbReference>
<dbReference type="PANTHER" id="PTHR21621">
    <property type="entry name" value="RIBOSOMAL PROTEIN S6 MODIFICATION PROTEIN"/>
    <property type="match status" value="1"/>
</dbReference>
<proteinExistence type="predicted"/>